<feature type="region of interest" description="Disordered" evidence="1">
    <location>
        <begin position="227"/>
        <end position="260"/>
    </location>
</feature>
<dbReference type="Pfam" id="PF13181">
    <property type="entry name" value="TPR_8"/>
    <property type="match status" value="2"/>
</dbReference>
<evidence type="ECO:0000313" key="2">
    <source>
        <dbReference type="EMBL" id="PRQ39292.1"/>
    </source>
</evidence>
<dbReference type="SMART" id="SM00028">
    <property type="entry name" value="TPR"/>
    <property type="match status" value="3"/>
</dbReference>
<feature type="region of interest" description="Disordered" evidence="1">
    <location>
        <begin position="350"/>
        <end position="369"/>
    </location>
</feature>
<dbReference type="PANTHER" id="PTHR47697:SF1">
    <property type="entry name" value="OS03G0340700 PROTEIN"/>
    <property type="match status" value="1"/>
</dbReference>
<evidence type="ECO:0000256" key="1">
    <source>
        <dbReference type="SAM" id="MobiDB-lite"/>
    </source>
</evidence>
<dbReference type="Gramene" id="PRQ39292">
    <property type="protein sequence ID" value="PRQ39292"/>
    <property type="gene ID" value="RchiOBHm_Chr4g0423561"/>
</dbReference>
<keyword evidence="3" id="KW-1185">Reference proteome</keyword>
<sequence length="489" mass="49725">MNSNFDFDLGLGSNRPRSLNDQKNKTSSFSTAPQPSKPAWQPNKTTSWTHQPAPAQTPLNGPTSMVGDIFGKSWASTGSSVSATPIGVVNKNPNLFGDLVSSAMGGKVNGSSNVPLKNATPASNKSSFSMGNVADSLPKTTAGTSSVQSGINWGGSGSSGGFSGGFNNSSKISSGVNANTTKSPSLGGPSLRNMGSAGGVGVGGGSGIGSKKDPFGSLVDLASKPSGGINTASKGSNKSSVADDPFGDFQNAPKPSTTTAASAFPASGFSSNGNSFMGSDSFSGFGDFGTPAKQNPVQSTSSDPLDMFYPTSSASGAGIAAASNGVGVQQSSGIDDWGTEFGGGVDDVGGSTTELEGLPPPPAGVSASAAKSKGMDNYKQGQYPDAIKWLSWAVVLLEKAADRSALSDVLSSRASCYKEVGEYKKAVADCTKVLEQDDANVSVLVQRALLYESMEKYKLGAEDLRSVLKIDPGNRVARGTIHRLTQLAD</sequence>
<feature type="compositionally biased region" description="Gly residues" evidence="1">
    <location>
        <begin position="196"/>
        <end position="205"/>
    </location>
</feature>
<gene>
    <name evidence="2" type="ORF">RchiOBHm_Chr4g0423561</name>
</gene>
<name>A0A2P6QYL7_ROSCH</name>
<dbReference type="InterPro" id="IPR011990">
    <property type="entry name" value="TPR-like_helical_dom_sf"/>
</dbReference>
<evidence type="ECO:0000313" key="3">
    <source>
        <dbReference type="Proteomes" id="UP000238479"/>
    </source>
</evidence>
<organism evidence="2 3">
    <name type="scientific">Rosa chinensis</name>
    <name type="common">China rose</name>
    <dbReference type="NCBI Taxonomy" id="74649"/>
    <lineage>
        <taxon>Eukaryota</taxon>
        <taxon>Viridiplantae</taxon>
        <taxon>Streptophyta</taxon>
        <taxon>Embryophyta</taxon>
        <taxon>Tracheophyta</taxon>
        <taxon>Spermatophyta</taxon>
        <taxon>Magnoliopsida</taxon>
        <taxon>eudicotyledons</taxon>
        <taxon>Gunneridae</taxon>
        <taxon>Pentapetalae</taxon>
        <taxon>rosids</taxon>
        <taxon>fabids</taxon>
        <taxon>Rosales</taxon>
        <taxon>Rosaceae</taxon>
        <taxon>Rosoideae</taxon>
        <taxon>Rosoideae incertae sedis</taxon>
        <taxon>Rosa</taxon>
    </lineage>
</organism>
<dbReference type="STRING" id="74649.A0A2P6QYL7"/>
<dbReference type="Proteomes" id="UP000238479">
    <property type="component" value="Chromosome 4"/>
</dbReference>
<dbReference type="EMBL" id="PDCK01000042">
    <property type="protein sequence ID" value="PRQ39292.1"/>
    <property type="molecule type" value="Genomic_DNA"/>
</dbReference>
<accession>A0A2P6QYL7</accession>
<dbReference type="OrthoDB" id="1872379at2759"/>
<dbReference type="PANTHER" id="PTHR47697">
    <property type="entry name" value="OS03G0340700 PROTEIN"/>
    <property type="match status" value="1"/>
</dbReference>
<dbReference type="OMA" id="KTTSWTH"/>
<proteinExistence type="predicted"/>
<feature type="region of interest" description="Disordered" evidence="1">
    <location>
        <begin position="173"/>
        <end position="205"/>
    </location>
</feature>
<feature type="compositionally biased region" description="Polar residues" evidence="1">
    <location>
        <begin position="25"/>
        <end position="34"/>
    </location>
</feature>
<dbReference type="AlphaFoldDB" id="A0A2P6QYL7"/>
<dbReference type="InterPro" id="IPR019734">
    <property type="entry name" value="TPR_rpt"/>
</dbReference>
<reference evidence="2 3" key="1">
    <citation type="journal article" date="2018" name="Nat. Genet.">
        <title>The Rosa genome provides new insights in the design of modern roses.</title>
        <authorList>
            <person name="Bendahmane M."/>
        </authorList>
    </citation>
    <scope>NUCLEOTIDE SEQUENCE [LARGE SCALE GENOMIC DNA]</scope>
    <source>
        <strain evidence="3">cv. Old Blush</strain>
    </source>
</reference>
<feature type="region of interest" description="Disordered" evidence="1">
    <location>
        <begin position="1"/>
        <end position="63"/>
    </location>
</feature>
<feature type="compositionally biased region" description="Polar residues" evidence="1">
    <location>
        <begin position="228"/>
        <end position="240"/>
    </location>
</feature>
<protein>
    <submittedName>
        <fullName evidence="2">Putative tetratricopeptide-like helical domain-containing protein</fullName>
    </submittedName>
</protein>
<dbReference type="SUPFAM" id="SSF48452">
    <property type="entry name" value="TPR-like"/>
    <property type="match status" value="1"/>
</dbReference>
<comment type="caution">
    <text evidence="2">The sequence shown here is derived from an EMBL/GenBank/DDBJ whole genome shotgun (WGS) entry which is preliminary data.</text>
</comment>
<dbReference type="Gene3D" id="1.25.40.10">
    <property type="entry name" value="Tetratricopeptide repeat domain"/>
    <property type="match status" value="1"/>
</dbReference>